<evidence type="ECO:0000259" key="1">
    <source>
        <dbReference type="Pfam" id="PF07171"/>
    </source>
</evidence>
<accession>W4LBA7</accession>
<proteinExistence type="predicted"/>
<keyword evidence="4" id="KW-1185">Reference proteome</keyword>
<dbReference type="EMBL" id="AZHW01000943">
    <property type="protein sequence ID" value="ETW95209.1"/>
    <property type="molecule type" value="Genomic_DNA"/>
</dbReference>
<dbReference type="InterPro" id="IPR010799">
    <property type="entry name" value="MlrC_C"/>
</dbReference>
<dbReference type="AlphaFoldDB" id="W4LBA7"/>
<dbReference type="HOGENOM" id="CLU_028172_1_0_7"/>
<dbReference type="Pfam" id="PF07171">
    <property type="entry name" value="MlrC_C"/>
    <property type="match status" value="1"/>
</dbReference>
<evidence type="ECO:0000313" key="4">
    <source>
        <dbReference type="Proteomes" id="UP000019141"/>
    </source>
</evidence>
<reference evidence="3 4" key="1">
    <citation type="journal article" date="2014" name="Nature">
        <title>An environmental bacterial taxon with a large and distinct metabolic repertoire.</title>
        <authorList>
            <person name="Wilson M.C."/>
            <person name="Mori T."/>
            <person name="Ruckert C."/>
            <person name="Uria A.R."/>
            <person name="Helf M.J."/>
            <person name="Takada K."/>
            <person name="Gernert C."/>
            <person name="Steffens U.A."/>
            <person name="Heycke N."/>
            <person name="Schmitt S."/>
            <person name="Rinke C."/>
            <person name="Helfrich E.J."/>
            <person name="Brachmann A.O."/>
            <person name="Gurgui C."/>
            <person name="Wakimoto T."/>
            <person name="Kracht M."/>
            <person name="Crusemann M."/>
            <person name="Hentschel U."/>
            <person name="Abe I."/>
            <person name="Matsunaga S."/>
            <person name="Kalinowski J."/>
            <person name="Takeyama H."/>
            <person name="Piel J."/>
        </authorList>
    </citation>
    <scope>NUCLEOTIDE SEQUENCE [LARGE SCALE GENOMIC DNA]</scope>
    <source>
        <strain evidence="4">TSY1</strain>
    </source>
</reference>
<comment type="caution">
    <text evidence="3">The sequence shown here is derived from an EMBL/GenBank/DDBJ whole genome shotgun (WGS) entry which is preliminary data.</text>
</comment>
<evidence type="ECO:0008006" key="5">
    <source>
        <dbReference type="Google" id="ProtNLM"/>
    </source>
</evidence>
<dbReference type="Pfam" id="PF07364">
    <property type="entry name" value="DUF1485"/>
    <property type="match status" value="1"/>
</dbReference>
<evidence type="ECO:0000259" key="2">
    <source>
        <dbReference type="Pfam" id="PF07364"/>
    </source>
</evidence>
<dbReference type="Proteomes" id="UP000019141">
    <property type="component" value="Unassembled WGS sequence"/>
</dbReference>
<gene>
    <name evidence="3" type="ORF">ETSY1_31535</name>
</gene>
<protein>
    <recommendedName>
        <fullName evidence="5">MlrC</fullName>
    </recommendedName>
</protein>
<dbReference type="PATRIC" id="fig|1429438.4.peg.5986"/>
<feature type="domain" description="Microcystin LR degradation protein MlrC C-terminal" evidence="1">
    <location>
        <begin position="302"/>
        <end position="430"/>
    </location>
</feature>
<dbReference type="InterPro" id="IPR015995">
    <property type="entry name" value="MlrC_N"/>
</dbReference>
<name>W4LBA7_ENTF1</name>
<organism evidence="3 4">
    <name type="scientific">Entotheonella factor</name>
    <dbReference type="NCBI Taxonomy" id="1429438"/>
    <lineage>
        <taxon>Bacteria</taxon>
        <taxon>Pseudomonadati</taxon>
        <taxon>Nitrospinota/Tectimicrobiota group</taxon>
        <taxon>Candidatus Tectimicrobiota</taxon>
        <taxon>Candidatus Entotheonellia</taxon>
        <taxon>Candidatus Entotheonellales</taxon>
        <taxon>Candidatus Entotheonellaceae</taxon>
        <taxon>Candidatus Entotheonella</taxon>
    </lineage>
</organism>
<sequence length="439" mass="46485">MRIAIAGIMHETNTYCREQTPLSDFYVVRGDDILAGRGQESAPGGFVSACEELGVEPVPTMVAMAQPSGTIEAGAYDQFKQEILIGLRDCQPVDGVVLTLHGAGVVDGIDDLEADLALAVREVVGARVPVVATFDLHGNIAQPMADALDGVLACHHYPHIDMHERSREAVQLIQRMVNEGLRTTIHVERIPVALPTTTTFSGIGQEVLACMLEAEGAADVIDVSWFHGFPYADTPLVSSTVVVTTSGDRQRAASVAKQLGHVIWERREAFQVEGLSATEAVSGAVNAVADESNSKVGPVVINETSDNCGGGAPGDGTHLLRAMLDAHLDNACFGFIVDPEVAAQAHEAGVGRTISVRLGGKSDDLHGTPIEAEVYVKALHDGALILQAVGRGSQIDLGPLARLVVEGIDVVVSSERFQTLDAEPFLAVGIGSLRRFLRI</sequence>
<evidence type="ECO:0000313" key="3">
    <source>
        <dbReference type="EMBL" id="ETW95209.1"/>
    </source>
</evidence>
<feature type="domain" description="Microcystin LR degradation protein MlrC N-terminal" evidence="2">
    <location>
        <begin position="2"/>
        <end position="284"/>
    </location>
</feature>